<dbReference type="AlphaFoldDB" id="A0AAV2E2Q3"/>
<evidence type="ECO:0000313" key="2">
    <source>
        <dbReference type="EMBL" id="CAL1380094.1"/>
    </source>
</evidence>
<evidence type="ECO:0000256" key="1">
    <source>
        <dbReference type="SAM" id="MobiDB-lite"/>
    </source>
</evidence>
<organism evidence="2 3">
    <name type="scientific">Linum trigynum</name>
    <dbReference type="NCBI Taxonomy" id="586398"/>
    <lineage>
        <taxon>Eukaryota</taxon>
        <taxon>Viridiplantae</taxon>
        <taxon>Streptophyta</taxon>
        <taxon>Embryophyta</taxon>
        <taxon>Tracheophyta</taxon>
        <taxon>Spermatophyta</taxon>
        <taxon>Magnoliopsida</taxon>
        <taxon>eudicotyledons</taxon>
        <taxon>Gunneridae</taxon>
        <taxon>Pentapetalae</taxon>
        <taxon>rosids</taxon>
        <taxon>fabids</taxon>
        <taxon>Malpighiales</taxon>
        <taxon>Linaceae</taxon>
        <taxon>Linum</taxon>
    </lineage>
</organism>
<sequence>MEGFGSLVGIAGFGSQEPRIRGRKGKKKAANPGKGASDWEGRMGGLGGIGWRKVFKVANNRLGVKGREEIGGQGLGHGNIKYGEI</sequence>
<accession>A0AAV2E2Q3</accession>
<proteinExistence type="predicted"/>
<reference evidence="2 3" key="1">
    <citation type="submission" date="2024-04" db="EMBL/GenBank/DDBJ databases">
        <authorList>
            <person name="Fracassetti M."/>
        </authorList>
    </citation>
    <scope>NUCLEOTIDE SEQUENCE [LARGE SCALE GENOMIC DNA]</scope>
</reference>
<evidence type="ECO:0000313" key="3">
    <source>
        <dbReference type="Proteomes" id="UP001497516"/>
    </source>
</evidence>
<gene>
    <name evidence="2" type="ORF">LTRI10_LOCUS21563</name>
</gene>
<feature type="region of interest" description="Disordered" evidence="1">
    <location>
        <begin position="1"/>
        <end position="42"/>
    </location>
</feature>
<dbReference type="EMBL" id="OZ034817">
    <property type="protein sequence ID" value="CAL1380094.1"/>
    <property type="molecule type" value="Genomic_DNA"/>
</dbReference>
<dbReference type="Proteomes" id="UP001497516">
    <property type="component" value="Chromosome 4"/>
</dbReference>
<name>A0AAV2E2Q3_9ROSI</name>
<keyword evidence="3" id="KW-1185">Reference proteome</keyword>
<protein>
    <submittedName>
        <fullName evidence="2">Uncharacterized protein</fullName>
    </submittedName>
</protein>